<dbReference type="AlphaFoldDB" id="A0AAV1QU79"/>
<dbReference type="PANTHER" id="PTHR35546:SF128">
    <property type="entry name" value="F-BOX ASSOCIATED DOMAIN-CONTAINING PROTEIN"/>
    <property type="match status" value="1"/>
</dbReference>
<evidence type="ECO:0000313" key="3">
    <source>
        <dbReference type="Proteomes" id="UP001314170"/>
    </source>
</evidence>
<evidence type="ECO:0000259" key="1">
    <source>
        <dbReference type="Pfam" id="PF00646"/>
    </source>
</evidence>
<dbReference type="InterPro" id="IPR001810">
    <property type="entry name" value="F-box_dom"/>
</dbReference>
<dbReference type="Proteomes" id="UP001314170">
    <property type="component" value="Unassembled WGS sequence"/>
</dbReference>
<accession>A0AAV1QU79</accession>
<sequence>MLAAWLRSPASAFDHSVSSNILYNKYMGFSLKKERANSISRQKKAKTRVRECSMAGDSEKSSRGRDIQCLLVSSCSNNKRRKTETPSSSSSEQSILCLNDLRFPLIEEILGRVPTSKSALCLQKLAHESLATMSPFLVFASVSPTFLCPKWESDCLRTMAGDDEKQGTVADQLSLLVSSCSNKRTKTETPSSSSSSEVSNFSLNDLQVLLTEEILQRLPATKSAFLCKCVCKNWYSLISTPYFVRRFITQHVKHQYEQNPSALFINYWNRLKGYILFPVSDEPMFKRSGFDLNFLPERNGSVRVSAIFNDLMLCRVDKLESKFGSSRCYYYICNPFTMQWVALPPFACDSRKRDTRAGFVCEPYYFEDNQGDCTINSKYRFRVVHFARSKSQQIVLRTYRPETRQWYRSVLEGPEYRWHSNVVAYNGKLLWYNGSRIFAYDPFNPELSTFVDCSFSLGICPCIGVCQGFLRLMQFTVSAGLHRKALDIWELEDYTTQKWSLKHKIYLDAMITERLLIKQIIDDEKIVHDGNDLLKTLSFLPNDRDVVYFSFNAFLISYNCQTRVVKVVDSLPFKGGFFGIEMKFCIELPLWPTPIPKTD</sequence>
<keyword evidence="3" id="KW-1185">Reference proteome</keyword>
<reference evidence="2 3" key="1">
    <citation type="submission" date="2024-01" db="EMBL/GenBank/DDBJ databases">
        <authorList>
            <person name="Waweru B."/>
        </authorList>
    </citation>
    <scope>NUCLEOTIDE SEQUENCE [LARGE SCALE GENOMIC DNA]</scope>
</reference>
<protein>
    <recommendedName>
        <fullName evidence="1">F-box domain-containing protein</fullName>
    </recommendedName>
</protein>
<comment type="caution">
    <text evidence="2">The sequence shown here is derived from an EMBL/GenBank/DDBJ whole genome shotgun (WGS) entry which is preliminary data.</text>
</comment>
<dbReference type="EMBL" id="CAWUPB010000412">
    <property type="protein sequence ID" value="CAK7324638.1"/>
    <property type="molecule type" value="Genomic_DNA"/>
</dbReference>
<feature type="domain" description="F-box" evidence="1">
    <location>
        <begin position="209"/>
        <end position="244"/>
    </location>
</feature>
<dbReference type="SUPFAM" id="SSF81383">
    <property type="entry name" value="F-box domain"/>
    <property type="match status" value="1"/>
</dbReference>
<dbReference type="InterPro" id="IPR036047">
    <property type="entry name" value="F-box-like_dom_sf"/>
</dbReference>
<organism evidence="2 3">
    <name type="scientific">Dovyalis caffra</name>
    <dbReference type="NCBI Taxonomy" id="77055"/>
    <lineage>
        <taxon>Eukaryota</taxon>
        <taxon>Viridiplantae</taxon>
        <taxon>Streptophyta</taxon>
        <taxon>Embryophyta</taxon>
        <taxon>Tracheophyta</taxon>
        <taxon>Spermatophyta</taxon>
        <taxon>Magnoliopsida</taxon>
        <taxon>eudicotyledons</taxon>
        <taxon>Gunneridae</taxon>
        <taxon>Pentapetalae</taxon>
        <taxon>rosids</taxon>
        <taxon>fabids</taxon>
        <taxon>Malpighiales</taxon>
        <taxon>Salicaceae</taxon>
        <taxon>Flacourtieae</taxon>
        <taxon>Dovyalis</taxon>
    </lineage>
</organism>
<proteinExistence type="predicted"/>
<dbReference type="Gene3D" id="1.20.1280.50">
    <property type="match status" value="1"/>
</dbReference>
<name>A0AAV1QU79_9ROSI</name>
<dbReference type="InterPro" id="IPR055290">
    <property type="entry name" value="At3g26010-like"/>
</dbReference>
<dbReference type="Pfam" id="PF00646">
    <property type="entry name" value="F-box"/>
    <property type="match status" value="1"/>
</dbReference>
<dbReference type="PANTHER" id="PTHR35546">
    <property type="entry name" value="F-BOX PROTEIN INTERACTION DOMAIN PROTEIN-RELATED"/>
    <property type="match status" value="1"/>
</dbReference>
<gene>
    <name evidence="2" type="ORF">DCAF_LOCUS2295</name>
</gene>
<evidence type="ECO:0000313" key="2">
    <source>
        <dbReference type="EMBL" id="CAK7324638.1"/>
    </source>
</evidence>